<proteinExistence type="predicted"/>
<dbReference type="EMBL" id="CM029051">
    <property type="protein sequence ID" value="KAG2559669.1"/>
    <property type="molecule type" value="Genomic_DNA"/>
</dbReference>
<dbReference type="AlphaFoldDB" id="A0A8T0PG99"/>
<evidence type="ECO:0000256" key="2">
    <source>
        <dbReference type="ARBA" id="ARBA00022771"/>
    </source>
</evidence>
<keyword evidence="1" id="KW-0479">Metal-binding</keyword>
<dbReference type="PROSITE" id="PS50089">
    <property type="entry name" value="ZF_RING_2"/>
    <property type="match status" value="1"/>
</dbReference>
<dbReference type="SMART" id="SM00184">
    <property type="entry name" value="RING"/>
    <property type="match status" value="1"/>
</dbReference>
<evidence type="ECO:0000256" key="5">
    <source>
        <dbReference type="SAM" id="MobiDB-lite"/>
    </source>
</evidence>
<dbReference type="GO" id="GO:0005737">
    <property type="term" value="C:cytoplasm"/>
    <property type="evidence" value="ECO:0007669"/>
    <property type="project" value="TreeGrafter"/>
</dbReference>
<dbReference type="GO" id="GO:0061630">
    <property type="term" value="F:ubiquitin protein ligase activity"/>
    <property type="evidence" value="ECO:0007669"/>
    <property type="project" value="TreeGrafter"/>
</dbReference>
<keyword evidence="8" id="KW-1185">Reference proteome</keyword>
<organism evidence="7 8">
    <name type="scientific">Panicum virgatum</name>
    <name type="common">Blackwell switchgrass</name>
    <dbReference type="NCBI Taxonomy" id="38727"/>
    <lineage>
        <taxon>Eukaryota</taxon>
        <taxon>Viridiplantae</taxon>
        <taxon>Streptophyta</taxon>
        <taxon>Embryophyta</taxon>
        <taxon>Tracheophyta</taxon>
        <taxon>Spermatophyta</taxon>
        <taxon>Magnoliopsida</taxon>
        <taxon>Liliopsida</taxon>
        <taxon>Poales</taxon>
        <taxon>Poaceae</taxon>
        <taxon>PACMAD clade</taxon>
        <taxon>Panicoideae</taxon>
        <taxon>Panicodae</taxon>
        <taxon>Paniceae</taxon>
        <taxon>Panicinae</taxon>
        <taxon>Panicum</taxon>
        <taxon>Panicum sect. Hiantes</taxon>
    </lineage>
</organism>
<accession>A0A8T0PG99</accession>
<sequence length="200" mass="21057">MPAESPIKHLRAKTERAGPAMSLPSSPPPEQDLLLIYSSSSDDDIDDDLVAATDQIYGGDGEPRRPFAVPPAPAVVFAPWFGIGGGPAPAPAASIDALPTVEVSEPGAVCAICKEELPLAAAARRLPCGHLYHSSCIVPWLEVHNSCPVCRSRLPSYKSYNPAAEPSRDREVVLPLPSSEQDPPPPADSDDQLRAPPAAS</sequence>
<evidence type="ECO:0000256" key="3">
    <source>
        <dbReference type="ARBA" id="ARBA00022833"/>
    </source>
</evidence>
<dbReference type="SUPFAM" id="SSF57850">
    <property type="entry name" value="RING/U-box"/>
    <property type="match status" value="1"/>
</dbReference>
<feature type="region of interest" description="Disordered" evidence="5">
    <location>
        <begin position="1"/>
        <end position="34"/>
    </location>
</feature>
<dbReference type="OrthoDB" id="8062037at2759"/>
<evidence type="ECO:0000256" key="4">
    <source>
        <dbReference type="PROSITE-ProRule" id="PRU00175"/>
    </source>
</evidence>
<feature type="region of interest" description="Disordered" evidence="5">
    <location>
        <begin position="159"/>
        <end position="200"/>
    </location>
</feature>
<dbReference type="GO" id="GO:0016567">
    <property type="term" value="P:protein ubiquitination"/>
    <property type="evidence" value="ECO:0007669"/>
    <property type="project" value="TreeGrafter"/>
</dbReference>
<feature type="domain" description="RING-type" evidence="6">
    <location>
        <begin position="110"/>
        <end position="151"/>
    </location>
</feature>
<keyword evidence="2 4" id="KW-0863">Zinc-finger</keyword>
<name>A0A8T0PG99_PANVG</name>
<dbReference type="PANTHER" id="PTHR15710">
    <property type="entry name" value="E3 UBIQUITIN-PROTEIN LIGASE PRAJA"/>
    <property type="match status" value="1"/>
</dbReference>
<reference evidence="7" key="1">
    <citation type="submission" date="2020-05" db="EMBL/GenBank/DDBJ databases">
        <title>WGS assembly of Panicum virgatum.</title>
        <authorList>
            <person name="Lovell J.T."/>
            <person name="Jenkins J."/>
            <person name="Shu S."/>
            <person name="Juenger T.E."/>
            <person name="Schmutz J."/>
        </authorList>
    </citation>
    <scope>NUCLEOTIDE SEQUENCE</scope>
    <source>
        <strain evidence="7">AP13</strain>
    </source>
</reference>
<evidence type="ECO:0000313" key="8">
    <source>
        <dbReference type="Proteomes" id="UP000823388"/>
    </source>
</evidence>
<dbReference type="GO" id="GO:0008270">
    <property type="term" value="F:zinc ion binding"/>
    <property type="evidence" value="ECO:0007669"/>
    <property type="project" value="UniProtKB-KW"/>
</dbReference>
<gene>
    <name evidence="7" type="ORF">PVAP13_8KG022900</name>
</gene>
<evidence type="ECO:0000256" key="1">
    <source>
        <dbReference type="ARBA" id="ARBA00022723"/>
    </source>
</evidence>
<dbReference type="PANTHER" id="PTHR15710:SF230">
    <property type="entry name" value="OS08G0464400 PROTEIN"/>
    <property type="match status" value="1"/>
</dbReference>
<dbReference type="Gene3D" id="3.30.40.10">
    <property type="entry name" value="Zinc/RING finger domain, C3HC4 (zinc finger)"/>
    <property type="match status" value="1"/>
</dbReference>
<dbReference type="InterPro" id="IPR013083">
    <property type="entry name" value="Znf_RING/FYVE/PHD"/>
</dbReference>
<dbReference type="InterPro" id="IPR001841">
    <property type="entry name" value="Znf_RING"/>
</dbReference>
<keyword evidence="3" id="KW-0862">Zinc</keyword>
<dbReference type="Proteomes" id="UP000823388">
    <property type="component" value="Chromosome 8K"/>
</dbReference>
<evidence type="ECO:0000259" key="6">
    <source>
        <dbReference type="PROSITE" id="PS50089"/>
    </source>
</evidence>
<evidence type="ECO:0000313" key="7">
    <source>
        <dbReference type="EMBL" id="KAG2559669.1"/>
    </source>
</evidence>
<protein>
    <recommendedName>
        <fullName evidence="6">RING-type domain-containing protein</fullName>
    </recommendedName>
</protein>
<comment type="caution">
    <text evidence="7">The sequence shown here is derived from an EMBL/GenBank/DDBJ whole genome shotgun (WGS) entry which is preliminary data.</text>
</comment>
<dbReference type="Pfam" id="PF13639">
    <property type="entry name" value="zf-RING_2"/>
    <property type="match status" value="1"/>
</dbReference>